<dbReference type="OrthoDB" id="9800774at2"/>
<evidence type="ECO:0000313" key="3">
    <source>
        <dbReference type="Proteomes" id="UP000297900"/>
    </source>
</evidence>
<proteinExistence type="predicted"/>
<gene>
    <name evidence="2" type="ORF">E2980_00375</name>
</gene>
<dbReference type="Gene3D" id="3.90.1200.10">
    <property type="match status" value="1"/>
</dbReference>
<keyword evidence="3" id="KW-1185">Reference proteome</keyword>
<dbReference type="InterPro" id="IPR011009">
    <property type="entry name" value="Kinase-like_dom_sf"/>
</dbReference>
<dbReference type="AlphaFoldDB" id="A0A4Y8MB09"/>
<dbReference type="GO" id="GO:0016740">
    <property type="term" value="F:transferase activity"/>
    <property type="evidence" value="ECO:0007669"/>
    <property type="project" value="UniProtKB-KW"/>
</dbReference>
<dbReference type="InterPro" id="IPR002575">
    <property type="entry name" value="Aminoglycoside_PTrfase"/>
</dbReference>
<dbReference type="Pfam" id="PF01636">
    <property type="entry name" value="APH"/>
    <property type="match status" value="1"/>
</dbReference>
<dbReference type="Proteomes" id="UP000297900">
    <property type="component" value="Unassembled WGS sequence"/>
</dbReference>
<sequence length="312" mass="36184">MIPEKMLSFRGRFPDFEEVIGWQLLRKWSLSEVYRMTFATGNSRIAKWGGNEMAREMDIYLQLLKPLQIRSPQIYDCHKDFSGGFIVMEDAGEKDLEQQPFARYFIEAAKELARMRKTAAASLERDEIPMDIRNYYSVTSADFLAQLEELLASKALSDNPIIQRTREWFPEQLERLYREQPLTLVHHDFHAKNLLVQGERILIIDWSNAYLSPHLGDLYCLAKEASSFCGLTDNEIMDAYITEFWKEESSRDQLAWQLKIGGICWLIRTIKWLVYGGTDAIPGSEAWIPDLLADMEKLLDDSALTDNALRPR</sequence>
<protein>
    <submittedName>
        <fullName evidence="2">Aminoglycoside phosphotransferase family protein</fullName>
    </submittedName>
</protein>
<evidence type="ECO:0000259" key="1">
    <source>
        <dbReference type="Pfam" id="PF01636"/>
    </source>
</evidence>
<dbReference type="SUPFAM" id="SSF56112">
    <property type="entry name" value="Protein kinase-like (PK-like)"/>
    <property type="match status" value="1"/>
</dbReference>
<dbReference type="EMBL" id="SOMN01000001">
    <property type="protein sequence ID" value="TFE31577.1"/>
    <property type="molecule type" value="Genomic_DNA"/>
</dbReference>
<evidence type="ECO:0000313" key="2">
    <source>
        <dbReference type="EMBL" id="TFE31577.1"/>
    </source>
</evidence>
<dbReference type="RefSeq" id="WP_135150150.1">
    <property type="nucleotide sequence ID" value="NZ_SOMN01000001.1"/>
</dbReference>
<reference evidence="2 3" key="1">
    <citation type="submission" date="2019-03" db="EMBL/GenBank/DDBJ databases">
        <title>Cohnella endophytica sp. nov., a novel endophytic bacterium isolated from bark of Sonneratia apetala.</title>
        <authorList>
            <person name="Tuo L."/>
        </authorList>
    </citation>
    <scope>NUCLEOTIDE SEQUENCE [LARGE SCALE GENOMIC DNA]</scope>
    <source>
        <strain evidence="2 3">CCTCC AB 208254</strain>
    </source>
</reference>
<dbReference type="InterPro" id="IPR051678">
    <property type="entry name" value="AGP_Transferase"/>
</dbReference>
<keyword evidence="2" id="KW-0808">Transferase</keyword>
<organism evidence="2 3">
    <name type="scientific">Cohnella luojiensis</name>
    <dbReference type="NCBI Taxonomy" id="652876"/>
    <lineage>
        <taxon>Bacteria</taxon>
        <taxon>Bacillati</taxon>
        <taxon>Bacillota</taxon>
        <taxon>Bacilli</taxon>
        <taxon>Bacillales</taxon>
        <taxon>Paenibacillaceae</taxon>
        <taxon>Cohnella</taxon>
    </lineage>
</organism>
<accession>A0A4Y8MB09</accession>
<dbReference type="PANTHER" id="PTHR21310">
    <property type="entry name" value="AMINOGLYCOSIDE PHOSPHOTRANSFERASE-RELATED-RELATED"/>
    <property type="match status" value="1"/>
</dbReference>
<name>A0A4Y8MB09_9BACL</name>
<feature type="domain" description="Aminoglycoside phosphotransferase" evidence="1">
    <location>
        <begin position="54"/>
        <end position="241"/>
    </location>
</feature>
<comment type="caution">
    <text evidence="2">The sequence shown here is derived from an EMBL/GenBank/DDBJ whole genome shotgun (WGS) entry which is preliminary data.</text>
</comment>